<comment type="caution">
    <text evidence="2">The sequence shown here is derived from an EMBL/GenBank/DDBJ whole genome shotgun (WGS) entry which is preliminary data.</text>
</comment>
<organism evidence="2 3">
    <name type="scientific">Portunus trituberculatus</name>
    <name type="common">Swimming crab</name>
    <name type="synonym">Neptunus trituberculatus</name>
    <dbReference type="NCBI Taxonomy" id="210409"/>
    <lineage>
        <taxon>Eukaryota</taxon>
        <taxon>Metazoa</taxon>
        <taxon>Ecdysozoa</taxon>
        <taxon>Arthropoda</taxon>
        <taxon>Crustacea</taxon>
        <taxon>Multicrustacea</taxon>
        <taxon>Malacostraca</taxon>
        <taxon>Eumalacostraca</taxon>
        <taxon>Eucarida</taxon>
        <taxon>Decapoda</taxon>
        <taxon>Pleocyemata</taxon>
        <taxon>Brachyura</taxon>
        <taxon>Eubrachyura</taxon>
        <taxon>Portunoidea</taxon>
        <taxon>Portunidae</taxon>
        <taxon>Portuninae</taxon>
        <taxon>Portunus</taxon>
    </lineage>
</organism>
<dbReference type="Proteomes" id="UP000324222">
    <property type="component" value="Unassembled WGS sequence"/>
</dbReference>
<evidence type="ECO:0000256" key="1">
    <source>
        <dbReference type="SAM" id="MobiDB-lite"/>
    </source>
</evidence>
<keyword evidence="3" id="KW-1185">Reference proteome</keyword>
<dbReference type="EMBL" id="VSRR010005904">
    <property type="protein sequence ID" value="MPC43598.1"/>
    <property type="molecule type" value="Genomic_DNA"/>
</dbReference>
<dbReference type="AlphaFoldDB" id="A0A5B7FF35"/>
<evidence type="ECO:0000313" key="2">
    <source>
        <dbReference type="EMBL" id="MPC43598.1"/>
    </source>
</evidence>
<sequence length="111" mass="12470">MARVRPPTRAAVSRLCKMKMFASGSECTLHLKQRKQKNRSSEPAGCTNTPRAELWRGGHHHHHHHHLRDQFVGRRTHNGTLAGHSGTGGIASLQCPRKERKVSTQFLSTFS</sequence>
<evidence type="ECO:0000313" key="3">
    <source>
        <dbReference type="Proteomes" id="UP000324222"/>
    </source>
</evidence>
<protein>
    <submittedName>
        <fullName evidence="2">Uncharacterized protein</fullName>
    </submittedName>
</protein>
<feature type="region of interest" description="Disordered" evidence="1">
    <location>
        <begin position="30"/>
        <end position="111"/>
    </location>
</feature>
<feature type="compositionally biased region" description="Basic residues" evidence="1">
    <location>
        <begin position="57"/>
        <end position="67"/>
    </location>
</feature>
<accession>A0A5B7FF35</accession>
<reference evidence="2 3" key="1">
    <citation type="submission" date="2019-05" db="EMBL/GenBank/DDBJ databases">
        <title>Another draft genome of Portunus trituberculatus and its Hox gene families provides insights of decapod evolution.</title>
        <authorList>
            <person name="Jeong J.-H."/>
            <person name="Song I."/>
            <person name="Kim S."/>
            <person name="Choi T."/>
            <person name="Kim D."/>
            <person name="Ryu S."/>
            <person name="Kim W."/>
        </authorList>
    </citation>
    <scope>NUCLEOTIDE SEQUENCE [LARGE SCALE GENOMIC DNA]</scope>
    <source>
        <tissue evidence="2">Muscle</tissue>
    </source>
</reference>
<proteinExistence type="predicted"/>
<gene>
    <name evidence="2" type="ORF">E2C01_037248</name>
</gene>
<name>A0A5B7FF35_PORTR</name>